<accession>A0ABS5A4R4</accession>
<dbReference type="Pfam" id="PF09995">
    <property type="entry name" value="MPAB_Lcp_cat"/>
    <property type="match status" value="1"/>
</dbReference>
<dbReference type="InterPro" id="IPR018713">
    <property type="entry name" value="MPAB/Lcp_cat_dom"/>
</dbReference>
<name>A0ABS5A4R4_9PSEU</name>
<sequence length="294" mass="33149">MSTPGPGSLHWLYSGDRRSLLLLGRVGLLELMYPPLGAGVVRHSASYTEPWARTLRSIPQIAGVVYDGDRAEDTAAGIRDLHHGVKGTDEHGERYHALDPDTWFWAHATMFDVTLQVIEVFDRPLSPAARERFYAESVAVYRRYGVSDRPVPATYAEFQAYFDRVCAERLELTPAARGLLAFVAEPRSMNQPWLPKPLWWVLAPVVGKVIWFLTRGLLPPVVRERVGADWRPVDERRFRGLARVVAAVWPRLPAALRYYPRARAAFARHPEFYRKSHRTGRVGPVADARSGTGG</sequence>
<evidence type="ECO:0000259" key="1">
    <source>
        <dbReference type="Pfam" id="PF09995"/>
    </source>
</evidence>
<protein>
    <submittedName>
        <fullName evidence="2">Uncharacterized protein (DUF2236 family)</fullName>
    </submittedName>
</protein>
<feature type="domain" description="ER-bound oxygenase mpaB/mpaB'/Rubber oxygenase catalytic" evidence="1">
    <location>
        <begin position="11"/>
        <end position="247"/>
    </location>
</feature>
<dbReference type="PANTHER" id="PTHR36151:SF3">
    <property type="entry name" value="ER-BOUND OXYGENASE MPAB_MPAB'_RUBBER OXYGENASE CATALYTIC DOMAIN-CONTAINING PROTEIN"/>
    <property type="match status" value="1"/>
</dbReference>
<evidence type="ECO:0000313" key="3">
    <source>
        <dbReference type="Proteomes" id="UP001519363"/>
    </source>
</evidence>
<gene>
    <name evidence="2" type="ORF">JOF53_000427</name>
</gene>
<dbReference type="RefSeq" id="WP_086782735.1">
    <property type="nucleotide sequence ID" value="NZ_JAGIOO010000001.1"/>
</dbReference>
<proteinExistence type="predicted"/>
<dbReference type="Proteomes" id="UP001519363">
    <property type="component" value="Unassembled WGS sequence"/>
</dbReference>
<organism evidence="2 3">
    <name type="scientific">Crossiella equi</name>
    <dbReference type="NCBI Taxonomy" id="130796"/>
    <lineage>
        <taxon>Bacteria</taxon>
        <taxon>Bacillati</taxon>
        <taxon>Actinomycetota</taxon>
        <taxon>Actinomycetes</taxon>
        <taxon>Pseudonocardiales</taxon>
        <taxon>Pseudonocardiaceae</taxon>
        <taxon>Crossiella</taxon>
    </lineage>
</organism>
<dbReference type="EMBL" id="JAGIOO010000001">
    <property type="protein sequence ID" value="MBP2471555.1"/>
    <property type="molecule type" value="Genomic_DNA"/>
</dbReference>
<reference evidence="2 3" key="1">
    <citation type="submission" date="2021-03" db="EMBL/GenBank/DDBJ databases">
        <title>Sequencing the genomes of 1000 actinobacteria strains.</title>
        <authorList>
            <person name="Klenk H.-P."/>
        </authorList>
    </citation>
    <scope>NUCLEOTIDE SEQUENCE [LARGE SCALE GENOMIC DNA]</scope>
    <source>
        <strain evidence="2 3">DSM 44580</strain>
    </source>
</reference>
<comment type="caution">
    <text evidence="2">The sequence shown here is derived from an EMBL/GenBank/DDBJ whole genome shotgun (WGS) entry which is preliminary data.</text>
</comment>
<keyword evidence="3" id="KW-1185">Reference proteome</keyword>
<dbReference type="PANTHER" id="PTHR36151">
    <property type="entry name" value="BLR2777 PROTEIN"/>
    <property type="match status" value="1"/>
</dbReference>
<evidence type="ECO:0000313" key="2">
    <source>
        <dbReference type="EMBL" id="MBP2471555.1"/>
    </source>
</evidence>